<dbReference type="EMBL" id="CP011497">
    <property type="protein sequence ID" value="AKJ15469.1"/>
    <property type="molecule type" value="Genomic_DNA"/>
</dbReference>
<feature type="domain" description="HTH merR-type" evidence="2">
    <location>
        <begin position="11"/>
        <end position="80"/>
    </location>
</feature>
<evidence type="ECO:0000313" key="3">
    <source>
        <dbReference type="EMBL" id="AKJ15469.1"/>
    </source>
</evidence>
<name>A0ABM5TWK4_9ACTN</name>
<dbReference type="InterPro" id="IPR009061">
    <property type="entry name" value="DNA-bd_dom_put_sf"/>
</dbReference>
<sequence length="140" mass="16014">MMSTMHEGTKYLTIGEVADRLGISAPTLRYWEERGLLRPAARQSGRRLYGATELRRIALIRIWQESGMLSLDEIATVLAGRTETGHWRETVHGRLAAIDEQIDRLGRARVYLVHYLDCPRDRPAEECPVVHREVDAYLDA</sequence>
<organism evidence="3 4">
    <name type="scientific">Streptomyces incarnatus</name>
    <dbReference type="NCBI Taxonomy" id="665007"/>
    <lineage>
        <taxon>Bacteria</taxon>
        <taxon>Bacillati</taxon>
        <taxon>Actinomycetota</taxon>
        <taxon>Actinomycetes</taxon>
        <taxon>Kitasatosporales</taxon>
        <taxon>Streptomycetaceae</taxon>
        <taxon>Streptomyces</taxon>
    </lineage>
</organism>
<dbReference type="PROSITE" id="PS00552">
    <property type="entry name" value="HTH_MERR_1"/>
    <property type="match status" value="1"/>
</dbReference>
<dbReference type="Proteomes" id="UP000035366">
    <property type="component" value="Chromosome"/>
</dbReference>
<evidence type="ECO:0000313" key="4">
    <source>
        <dbReference type="Proteomes" id="UP000035366"/>
    </source>
</evidence>
<keyword evidence="1" id="KW-0238">DNA-binding</keyword>
<dbReference type="SMART" id="SM00422">
    <property type="entry name" value="HTH_MERR"/>
    <property type="match status" value="1"/>
</dbReference>
<dbReference type="PANTHER" id="PTHR30204:SF97">
    <property type="entry name" value="MERR FAMILY REGULATORY PROTEIN"/>
    <property type="match status" value="1"/>
</dbReference>
<dbReference type="Gene3D" id="1.10.1660.10">
    <property type="match status" value="1"/>
</dbReference>
<dbReference type="PROSITE" id="PS50937">
    <property type="entry name" value="HTH_MERR_2"/>
    <property type="match status" value="1"/>
</dbReference>
<protein>
    <recommendedName>
        <fullName evidence="2">HTH merR-type domain-containing protein</fullName>
    </recommendedName>
</protein>
<gene>
    <name evidence="3" type="ORF">ABB07_37030</name>
</gene>
<keyword evidence="4" id="KW-1185">Reference proteome</keyword>
<accession>A0ABM5TWK4</accession>
<dbReference type="PANTHER" id="PTHR30204">
    <property type="entry name" value="REDOX-CYCLING DRUG-SENSING TRANSCRIPTIONAL ACTIVATOR SOXR"/>
    <property type="match status" value="1"/>
</dbReference>
<evidence type="ECO:0000256" key="1">
    <source>
        <dbReference type="ARBA" id="ARBA00023125"/>
    </source>
</evidence>
<dbReference type="SUPFAM" id="SSF46955">
    <property type="entry name" value="Putative DNA-binding domain"/>
    <property type="match status" value="1"/>
</dbReference>
<proteinExistence type="predicted"/>
<dbReference type="PRINTS" id="PR00040">
    <property type="entry name" value="HTHMERR"/>
</dbReference>
<dbReference type="InterPro" id="IPR047057">
    <property type="entry name" value="MerR_fam"/>
</dbReference>
<reference evidence="3 4" key="1">
    <citation type="journal article" date="2015" name="ISME J.">
        <title>Draft Genome Sequence of Streptomyces incarnatus NRRL8089, which Produces the Nucleoside Antibiotic Sinefungin.</title>
        <authorList>
            <person name="Oshima K."/>
            <person name="Hattori M."/>
            <person name="Shimizu H."/>
            <person name="Fukuda K."/>
            <person name="Nemoto M."/>
            <person name="Inagaki K."/>
            <person name="Tamura T."/>
        </authorList>
    </citation>
    <scope>NUCLEOTIDE SEQUENCE [LARGE SCALE GENOMIC DNA]</scope>
    <source>
        <strain evidence="3 4">NRRL 8089</strain>
    </source>
</reference>
<dbReference type="InterPro" id="IPR000551">
    <property type="entry name" value="MerR-type_HTH_dom"/>
</dbReference>
<dbReference type="Pfam" id="PF13411">
    <property type="entry name" value="MerR_1"/>
    <property type="match status" value="1"/>
</dbReference>
<evidence type="ECO:0000259" key="2">
    <source>
        <dbReference type="PROSITE" id="PS50937"/>
    </source>
</evidence>